<dbReference type="Gene3D" id="3.40.50.150">
    <property type="entry name" value="Vaccinia Virus protein VP39"/>
    <property type="match status" value="1"/>
</dbReference>
<feature type="domain" description="Methyltransferase type 11" evidence="1">
    <location>
        <begin position="70"/>
        <end position="153"/>
    </location>
</feature>
<sequence length="284" mass="32653">MNVLPNAHMATKAFLLREFWISWWYISSSRGGMSRAKKTTKNNMVKHSMKKTNLVSPTKENLDTLIPLGLLANIYKNVIATDTSPKQLEFADKLPNIRYKCTSPNMSMSELQENIGSESSVDLVTIAQAMHWFDLPIFYQQVKWVLKKPNGVIAAWCYTVPEVNPSVDSLFQRFYTIDAGPYWESPRRFVDEKYETIDFPFQPVDGLEHNGPFRFNSEKLMDLEGYFTYLKSWSAYQTAKGKGVELLTDKVVEDFKKAWNEDGKIEKIVIFPVYLRIGKVGSSN</sequence>
<dbReference type="EMBL" id="JABTTQ020001893">
    <property type="protein sequence ID" value="KAK6127310.1"/>
    <property type="molecule type" value="Genomic_DNA"/>
</dbReference>
<evidence type="ECO:0000313" key="3">
    <source>
        <dbReference type="Proteomes" id="UP001318860"/>
    </source>
</evidence>
<dbReference type="SUPFAM" id="SSF53335">
    <property type="entry name" value="S-adenosyl-L-methionine-dependent methyltransferases"/>
    <property type="match status" value="1"/>
</dbReference>
<name>A0ABR0UX69_REHGL</name>
<dbReference type="PANTHER" id="PTHR45180:SF1">
    <property type="entry name" value="OS01G0307686 PROTEIN"/>
    <property type="match status" value="1"/>
</dbReference>
<evidence type="ECO:0000259" key="1">
    <source>
        <dbReference type="Pfam" id="PF08241"/>
    </source>
</evidence>
<dbReference type="InterPro" id="IPR029063">
    <property type="entry name" value="SAM-dependent_MTases_sf"/>
</dbReference>
<evidence type="ECO:0000313" key="2">
    <source>
        <dbReference type="EMBL" id="KAK6127310.1"/>
    </source>
</evidence>
<accession>A0ABR0UX69</accession>
<keyword evidence="3" id="KW-1185">Reference proteome</keyword>
<gene>
    <name evidence="2" type="ORF">DH2020_038973</name>
</gene>
<protein>
    <recommendedName>
        <fullName evidence="1">Methyltransferase type 11 domain-containing protein</fullName>
    </recommendedName>
</protein>
<organism evidence="2 3">
    <name type="scientific">Rehmannia glutinosa</name>
    <name type="common">Chinese foxglove</name>
    <dbReference type="NCBI Taxonomy" id="99300"/>
    <lineage>
        <taxon>Eukaryota</taxon>
        <taxon>Viridiplantae</taxon>
        <taxon>Streptophyta</taxon>
        <taxon>Embryophyta</taxon>
        <taxon>Tracheophyta</taxon>
        <taxon>Spermatophyta</taxon>
        <taxon>Magnoliopsida</taxon>
        <taxon>eudicotyledons</taxon>
        <taxon>Gunneridae</taxon>
        <taxon>Pentapetalae</taxon>
        <taxon>asterids</taxon>
        <taxon>lamiids</taxon>
        <taxon>Lamiales</taxon>
        <taxon>Orobanchaceae</taxon>
        <taxon>Rehmannieae</taxon>
        <taxon>Rehmannia</taxon>
    </lineage>
</organism>
<dbReference type="Pfam" id="PF08241">
    <property type="entry name" value="Methyltransf_11"/>
    <property type="match status" value="1"/>
</dbReference>
<dbReference type="InterPro" id="IPR013216">
    <property type="entry name" value="Methyltransf_11"/>
</dbReference>
<proteinExistence type="predicted"/>
<comment type="caution">
    <text evidence="2">The sequence shown here is derived from an EMBL/GenBank/DDBJ whole genome shotgun (WGS) entry which is preliminary data.</text>
</comment>
<reference evidence="2 3" key="1">
    <citation type="journal article" date="2021" name="Comput. Struct. Biotechnol. J.">
        <title>De novo genome assembly of the potent medicinal plant Rehmannia glutinosa using nanopore technology.</title>
        <authorList>
            <person name="Ma L."/>
            <person name="Dong C."/>
            <person name="Song C."/>
            <person name="Wang X."/>
            <person name="Zheng X."/>
            <person name="Niu Y."/>
            <person name="Chen S."/>
            <person name="Feng W."/>
        </authorList>
    </citation>
    <scope>NUCLEOTIDE SEQUENCE [LARGE SCALE GENOMIC DNA]</scope>
    <source>
        <strain evidence="2">DH-2019</strain>
    </source>
</reference>
<dbReference type="PANTHER" id="PTHR45180">
    <property type="entry name" value="OS01G0307686 PROTEIN"/>
    <property type="match status" value="1"/>
</dbReference>
<dbReference type="Proteomes" id="UP001318860">
    <property type="component" value="Unassembled WGS sequence"/>
</dbReference>